<dbReference type="STRING" id="252740.A0A423W3L7"/>
<name>A0A423W3L7_CYTCH</name>
<evidence type="ECO:0000313" key="2">
    <source>
        <dbReference type="Proteomes" id="UP000284375"/>
    </source>
</evidence>
<dbReference type="AlphaFoldDB" id="A0A423W3L7"/>
<dbReference type="EMBL" id="LJZO01000015">
    <property type="protein sequence ID" value="ROV97919.1"/>
    <property type="molecule type" value="Genomic_DNA"/>
</dbReference>
<comment type="caution">
    <text evidence="1">The sequence shown here is derived from an EMBL/GenBank/DDBJ whole genome shotgun (WGS) entry which is preliminary data.</text>
</comment>
<sequence length="257" mass="28318">MCDSFRTVVGRIQYLRLRLTKVCSAVFGEHDKMGSRPVGAPKLKDCIINLTQRTPGTSPGFVDDFMRLPIPLPSLIPKLQSSAQVTSTFHRLWVIDCQASGQGKNSWAAWVRRDIGSDASWPISLVIIGGLLRGAWLARLPKFDSGPSIDRISSPETLEAAVEGFAWSGAQTGIRLPTTILVARGYERALDPLRTRVQLREVDELSCTLWENEVVTGEALLPSGPGALMQTWDLNERTPSRWTRANFAGSSMIRLNG</sequence>
<proteinExistence type="predicted"/>
<protein>
    <submittedName>
        <fullName evidence="1">Uncharacterized protein</fullName>
    </submittedName>
</protein>
<dbReference type="OrthoDB" id="4192220at2759"/>
<evidence type="ECO:0000313" key="1">
    <source>
        <dbReference type="EMBL" id="ROV97919.1"/>
    </source>
</evidence>
<gene>
    <name evidence="1" type="ORF">VSDG_04954</name>
</gene>
<organism evidence="1 2">
    <name type="scientific">Cytospora chrysosperma</name>
    <name type="common">Cytospora canker fungus</name>
    <name type="synonym">Sphaeria chrysosperma</name>
    <dbReference type="NCBI Taxonomy" id="252740"/>
    <lineage>
        <taxon>Eukaryota</taxon>
        <taxon>Fungi</taxon>
        <taxon>Dikarya</taxon>
        <taxon>Ascomycota</taxon>
        <taxon>Pezizomycotina</taxon>
        <taxon>Sordariomycetes</taxon>
        <taxon>Sordariomycetidae</taxon>
        <taxon>Diaporthales</taxon>
        <taxon>Cytosporaceae</taxon>
        <taxon>Cytospora</taxon>
    </lineage>
</organism>
<reference evidence="1 2" key="1">
    <citation type="submission" date="2015-09" db="EMBL/GenBank/DDBJ databases">
        <title>Host preference determinants of Valsa canker pathogens revealed by comparative genomics.</title>
        <authorList>
            <person name="Yin Z."/>
            <person name="Huang L."/>
        </authorList>
    </citation>
    <scope>NUCLEOTIDE SEQUENCE [LARGE SCALE GENOMIC DNA]</scope>
    <source>
        <strain evidence="1 2">YSFL</strain>
    </source>
</reference>
<dbReference type="Proteomes" id="UP000284375">
    <property type="component" value="Unassembled WGS sequence"/>
</dbReference>
<keyword evidence="2" id="KW-1185">Reference proteome</keyword>
<accession>A0A423W3L7</accession>